<reference evidence="1 2" key="2">
    <citation type="submission" date="2024-10" db="EMBL/GenBank/DDBJ databases">
        <authorList>
            <person name="Ryan C."/>
        </authorList>
    </citation>
    <scope>NUCLEOTIDE SEQUENCE [LARGE SCALE GENOMIC DNA]</scope>
</reference>
<sequence length="463" mass="50645">MRPPSSPLLATPLTPDAYQTGGIAWKVITMPFIVVGGGMDILLGTVRLSLWAVGRALSVMGLAWGTDQRLIEAVPESHIYAGDKARFLLREILFNVACRLRKSRRDVLSMRSVCQHWRSAVPNTNGPWLVLSRRQLVLTPGSPRITVLQMVKCASAAAAAADVAMAVVPCLSLPPSSATCWGAAHGLVALRQFGTNELYLFCLICGRSRILPPPPGEMIPHGIFFNERPWEPMATLTTNDLDDPACTLRLHFELTDLQDAQRHRWAMYPGTNAHDMRSLCFDDCVHFIGATSANTVVIDESASPRGHGMVFVDAPVATDGQMAVWNKYGHHVFKCSDNIYLCLLSRDPEDANVVSVQVFLLQSGYDLVPTNDIGSYAVYLGANKPVVLPAEDGSFMQRRNTIYVTDDDGMVAKGRVLSIDLSSREVSSIAFPNGVSMNDYGHASWVAAPPLDGSVWHTWHCNS</sequence>
<evidence type="ECO:0008006" key="3">
    <source>
        <dbReference type="Google" id="ProtNLM"/>
    </source>
</evidence>
<dbReference type="AlphaFoldDB" id="A0ABC9DX26"/>
<dbReference type="Proteomes" id="UP001497457">
    <property type="component" value="Chromosome 35b"/>
</dbReference>
<keyword evidence="2" id="KW-1185">Reference proteome</keyword>
<evidence type="ECO:0000313" key="2">
    <source>
        <dbReference type="Proteomes" id="UP001497457"/>
    </source>
</evidence>
<accession>A0ABC9DX26</accession>
<proteinExistence type="predicted"/>
<reference evidence="2" key="1">
    <citation type="submission" date="2024-06" db="EMBL/GenBank/DDBJ databases">
        <authorList>
            <person name="Ryan C."/>
        </authorList>
    </citation>
    <scope>NUCLEOTIDE SEQUENCE [LARGE SCALE GENOMIC DNA]</scope>
</reference>
<evidence type="ECO:0000313" key="1">
    <source>
        <dbReference type="EMBL" id="CAL5046436.1"/>
    </source>
</evidence>
<protein>
    <recommendedName>
        <fullName evidence="3">F-box domain-containing protein</fullName>
    </recommendedName>
</protein>
<organism evidence="1 2">
    <name type="scientific">Urochloa decumbens</name>
    <dbReference type="NCBI Taxonomy" id="240449"/>
    <lineage>
        <taxon>Eukaryota</taxon>
        <taxon>Viridiplantae</taxon>
        <taxon>Streptophyta</taxon>
        <taxon>Embryophyta</taxon>
        <taxon>Tracheophyta</taxon>
        <taxon>Spermatophyta</taxon>
        <taxon>Magnoliopsida</taxon>
        <taxon>Liliopsida</taxon>
        <taxon>Poales</taxon>
        <taxon>Poaceae</taxon>
        <taxon>PACMAD clade</taxon>
        <taxon>Panicoideae</taxon>
        <taxon>Panicodae</taxon>
        <taxon>Paniceae</taxon>
        <taxon>Melinidinae</taxon>
        <taxon>Urochloa</taxon>
    </lineage>
</organism>
<dbReference type="EMBL" id="OZ075145">
    <property type="protein sequence ID" value="CAL5046436.1"/>
    <property type="molecule type" value="Genomic_DNA"/>
</dbReference>
<gene>
    <name evidence="1" type="ORF">URODEC1_LOCUS89322</name>
</gene>
<dbReference type="PANTHER" id="PTHR36901:SF6">
    <property type="entry name" value="OS05G0150100 PROTEIN"/>
    <property type="match status" value="1"/>
</dbReference>
<name>A0ABC9DX26_9POAL</name>
<dbReference type="PANTHER" id="PTHR36901">
    <property type="entry name" value="F-BOX DOMAIN CONTAINING PROTEIN, EXPRESSED-RELATED"/>
    <property type="match status" value="1"/>
</dbReference>